<comment type="subunit">
    <text evidence="11">Homodimer.</text>
</comment>
<dbReference type="OrthoDB" id="6334099at2"/>
<sequence>MAVHDTASIRVLVGSRNPIKIGAVRNALAPLFPGRLVECEGMHAPSGVPDQPMTAAETREGAINRMNFCRQHGDADFYVALEGGVDVTEDGPGTFGYVAIASQGYVSVGCSAWLPLPPAVYESLLDGEELGHVMDRLFGTVNIKQQGGAIGLVTNGHATREGAYAQAMVLAMAPFLHPELYGLQDSMD</sequence>
<dbReference type="NCBIfam" id="NF003459">
    <property type="entry name" value="PRK05074.1"/>
    <property type="match status" value="1"/>
</dbReference>
<comment type="function">
    <text evidence="11">Phosphatase that hydrolyzes non-canonical purine nucleotides such as XTP and ITP to their respective diphosphate derivatives. Probably excludes non-canonical purines from DNA/RNA precursor pool, thus preventing their incorporation into DNA/RNA and avoiding chromosomal lesions.</text>
</comment>
<keyword evidence="13" id="KW-1185">Reference proteome</keyword>
<comment type="catalytic activity">
    <reaction evidence="8 11">
        <text>ITP + H2O = IDP + phosphate + H(+)</text>
        <dbReference type="Rhea" id="RHEA:28330"/>
        <dbReference type="ChEBI" id="CHEBI:15377"/>
        <dbReference type="ChEBI" id="CHEBI:15378"/>
        <dbReference type="ChEBI" id="CHEBI:43474"/>
        <dbReference type="ChEBI" id="CHEBI:58280"/>
        <dbReference type="ChEBI" id="CHEBI:61402"/>
        <dbReference type="EC" id="3.6.1.73"/>
    </reaction>
</comment>
<feature type="binding site" evidence="11">
    <location>
        <position position="74"/>
    </location>
    <ligand>
        <name>Mg(2+)</name>
        <dbReference type="ChEBI" id="CHEBI:18420"/>
    </ligand>
</feature>
<comment type="cofactor">
    <cofactor evidence="1">
        <name>Mn(2+)</name>
        <dbReference type="ChEBI" id="CHEBI:29035"/>
    </cofactor>
</comment>
<evidence type="ECO:0000256" key="1">
    <source>
        <dbReference type="ARBA" id="ARBA00001936"/>
    </source>
</evidence>
<reference evidence="13" key="1">
    <citation type="submission" date="2016-09" db="EMBL/GenBank/DDBJ databases">
        <authorList>
            <person name="Lysoe E."/>
        </authorList>
    </citation>
    <scope>NUCLEOTIDE SEQUENCE [LARGE SCALE GENOMIC DNA]</scope>
    <source>
        <strain evidence="13">LJ96T</strain>
    </source>
</reference>
<dbReference type="FunFam" id="3.90.950.10:FF:000002">
    <property type="entry name" value="Inosine/xanthosine triphosphatase"/>
    <property type="match status" value="1"/>
</dbReference>
<dbReference type="GO" id="GO:0000166">
    <property type="term" value="F:nucleotide binding"/>
    <property type="evidence" value="ECO:0007669"/>
    <property type="project" value="UniProtKB-KW"/>
</dbReference>
<dbReference type="InterPro" id="IPR029001">
    <property type="entry name" value="ITPase-like_fam"/>
</dbReference>
<dbReference type="Pfam" id="PF01931">
    <property type="entry name" value="NTPase_I-T"/>
    <property type="match status" value="1"/>
</dbReference>
<comment type="caution">
    <text evidence="11">Lacks conserved residue(s) required for the propagation of feature annotation.</text>
</comment>
<dbReference type="HAMAP" id="MF_00648">
    <property type="entry name" value="Non_canon_purine_NTPase_YjjX"/>
    <property type="match status" value="1"/>
</dbReference>
<dbReference type="PANTHER" id="PTHR34699:SF2">
    <property type="entry name" value="NON-CANONICAL PURINE NTP PHOSPHATASE_PRRC1 DOMAIN-CONTAINING PROTEIN"/>
    <property type="match status" value="1"/>
</dbReference>
<accession>A0A0G9H4B6</accession>
<evidence type="ECO:0000256" key="7">
    <source>
        <dbReference type="ARBA" id="ARBA00023211"/>
    </source>
</evidence>
<keyword evidence="2 11" id="KW-0479">Metal-binding</keyword>
<dbReference type="KEGG" id="lrz:BJI69_18610"/>
<dbReference type="SUPFAM" id="SSF52972">
    <property type="entry name" value="ITPase-like"/>
    <property type="match status" value="1"/>
</dbReference>
<keyword evidence="3 11" id="KW-0547">Nucleotide-binding</keyword>
<dbReference type="AlphaFoldDB" id="A0A0G9H4B6"/>
<gene>
    <name evidence="12" type="ORF">BJI69_18610</name>
</gene>
<evidence type="ECO:0000313" key="13">
    <source>
        <dbReference type="Proteomes" id="UP000182987"/>
    </source>
</evidence>
<organism evidence="12 13">
    <name type="scientific">Luteibacter rhizovicinus DSM 16549</name>
    <dbReference type="NCBI Taxonomy" id="1440763"/>
    <lineage>
        <taxon>Bacteria</taxon>
        <taxon>Pseudomonadati</taxon>
        <taxon>Pseudomonadota</taxon>
        <taxon>Gammaproteobacteria</taxon>
        <taxon>Lysobacterales</taxon>
        <taxon>Rhodanobacteraceae</taxon>
        <taxon>Luteibacter</taxon>
    </lineage>
</organism>
<dbReference type="GO" id="GO:0046872">
    <property type="term" value="F:metal ion binding"/>
    <property type="evidence" value="ECO:0007669"/>
    <property type="project" value="UniProtKB-KW"/>
</dbReference>
<dbReference type="PATRIC" id="fig|1440763.5.peg.3668"/>
<dbReference type="Proteomes" id="UP000182987">
    <property type="component" value="Chromosome"/>
</dbReference>
<proteinExistence type="inferred from homology"/>
<feature type="binding site" evidence="11">
    <location>
        <begin position="74"/>
        <end position="75"/>
    </location>
    <ligand>
        <name>substrate</name>
    </ligand>
</feature>
<dbReference type="InterPro" id="IPR026533">
    <property type="entry name" value="NTPase/PRRC1"/>
</dbReference>
<dbReference type="GO" id="GO:0103023">
    <property type="term" value="F:ITPase activity"/>
    <property type="evidence" value="ECO:0007669"/>
    <property type="project" value="UniProtKB-EC"/>
</dbReference>
<evidence type="ECO:0000256" key="9">
    <source>
        <dbReference type="ARBA" id="ARBA00048781"/>
    </source>
</evidence>
<evidence type="ECO:0000256" key="6">
    <source>
        <dbReference type="ARBA" id="ARBA00023080"/>
    </source>
</evidence>
<comment type="cofactor">
    <cofactor evidence="11">
        <name>Mg(2+)</name>
        <dbReference type="ChEBI" id="CHEBI:18420"/>
    </cofactor>
    <cofactor evidence="11">
        <name>Mn(2+)</name>
        <dbReference type="ChEBI" id="CHEBI:29035"/>
    </cofactor>
    <text evidence="11">Binds 1 divalent metal cation per subunit; can use either Mg(2+) or Mn(2+).</text>
</comment>
<dbReference type="EMBL" id="CP017480">
    <property type="protein sequence ID" value="APG05713.1"/>
    <property type="molecule type" value="Genomic_DNA"/>
</dbReference>
<evidence type="ECO:0000256" key="8">
    <source>
        <dbReference type="ARBA" id="ARBA00048174"/>
    </source>
</evidence>
<keyword evidence="6 11" id="KW-0546">Nucleotide metabolism</keyword>
<dbReference type="STRING" id="1440763.BJI69_18610"/>
<dbReference type="InterPro" id="IPR002786">
    <property type="entry name" value="Non_canon_purine_NTPase"/>
</dbReference>
<protein>
    <recommendedName>
        <fullName evidence="11">Inosine/xanthosine triphosphatase</fullName>
        <shortName evidence="11">ITPase/XTPase</shortName>
        <ecNumber evidence="11">3.6.1.73</ecNumber>
    </recommendedName>
    <alternativeName>
        <fullName evidence="11">Non-canonical purine NTP phosphatase</fullName>
    </alternativeName>
    <alternativeName>
        <fullName evidence="11">Non-standard purine NTP phosphatase</fullName>
    </alternativeName>
    <alternativeName>
        <fullName evidence="11">Nucleoside-triphosphate phosphatase</fullName>
        <shortName evidence="11">NTPase</shortName>
    </alternativeName>
</protein>
<dbReference type="GO" id="GO:0009117">
    <property type="term" value="P:nucleotide metabolic process"/>
    <property type="evidence" value="ECO:0007669"/>
    <property type="project" value="UniProtKB-KW"/>
</dbReference>
<evidence type="ECO:0000256" key="3">
    <source>
        <dbReference type="ARBA" id="ARBA00022741"/>
    </source>
</evidence>
<evidence type="ECO:0000256" key="5">
    <source>
        <dbReference type="ARBA" id="ARBA00022842"/>
    </source>
</evidence>
<evidence type="ECO:0000256" key="10">
    <source>
        <dbReference type="ARBA" id="ARBA00060855"/>
    </source>
</evidence>
<dbReference type="EC" id="3.6.1.73" evidence="11"/>
<name>A0A0G9H4B6_9GAMM</name>
<keyword evidence="4 11" id="KW-0378">Hydrolase</keyword>
<dbReference type="PANTHER" id="PTHR34699">
    <property type="match status" value="1"/>
</dbReference>
<evidence type="ECO:0000256" key="4">
    <source>
        <dbReference type="ARBA" id="ARBA00022801"/>
    </source>
</evidence>
<evidence type="ECO:0000313" key="12">
    <source>
        <dbReference type="EMBL" id="APG05713.1"/>
    </source>
</evidence>
<dbReference type="InterPro" id="IPR050299">
    <property type="entry name" value="YjjX_NTPase"/>
</dbReference>
<comment type="catalytic activity">
    <reaction evidence="9 11">
        <text>XTP + H2O = XDP + phosphate + H(+)</text>
        <dbReference type="Rhea" id="RHEA:28406"/>
        <dbReference type="ChEBI" id="CHEBI:15377"/>
        <dbReference type="ChEBI" id="CHEBI:15378"/>
        <dbReference type="ChEBI" id="CHEBI:43474"/>
        <dbReference type="ChEBI" id="CHEBI:59884"/>
        <dbReference type="ChEBI" id="CHEBI:61314"/>
        <dbReference type="EC" id="3.6.1.73"/>
    </reaction>
</comment>
<dbReference type="NCBIfam" id="TIGR00258">
    <property type="entry name" value="inosine/xanthosine triphosphatase"/>
    <property type="match status" value="1"/>
</dbReference>
<keyword evidence="5 11" id="KW-0460">Magnesium</keyword>
<dbReference type="Gene3D" id="3.90.950.10">
    <property type="match status" value="1"/>
</dbReference>
<evidence type="ECO:0000256" key="11">
    <source>
        <dbReference type="HAMAP-Rule" id="MF_00648"/>
    </source>
</evidence>
<dbReference type="RefSeq" id="WP_046969078.1">
    <property type="nucleotide sequence ID" value="NZ_CP017480.1"/>
</dbReference>
<evidence type="ECO:0000256" key="2">
    <source>
        <dbReference type="ARBA" id="ARBA00022723"/>
    </source>
</evidence>
<dbReference type="GO" id="GO:0006772">
    <property type="term" value="P:thiamine metabolic process"/>
    <property type="evidence" value="ECO:0007669"/>
    <property type="project" value="TreeGrafter"/>
</dbReference>
<comment type="similarity">
    <text evidence="10 11">Belongs to the YjjX NTPase family.</text>
</comment>
<keyword evidence="7 11" id="KW-0464">Manganese</keyword>